<proteinExistence type="inferred from homology"/>
<dbReference type="RefSeq" id="XP_006824564.1">
    <property type="nucleotide sequence ID" value="XM_006824501.1"/>
</dbReference>
<keyword evidence="4" id="KW-1185">Reference proteome</keyword>
<dbReference type="Pfam" id="PF07910">
    <property type="entry name" value="Peptidase_C78"/>
    <property type="match status" value="1"/>
</dbReference>
<dbReference type="SUPFAM" id="SSF54001">
    <property type="entry name" value="Cysteine proteinases"/>
    <property type="match status" value="1"/>
</dbReference>
<dbReference type="GeneID" id="102810295"/>
<gene>
    <name evidence="5" type="primary">LOC102810295</name>
</gene>
<dbReference type="InterPro" id="IPR038765">
    <property type="entry name" value="Papain-like_cys_pep_sf"/>
</dbReference>
<dbReference type="PANTHER" id="PTHR48153:SF3">
    <property type="entry name" value="INACTIVE UFM1-SPECIFIC PROTEASE 1"/>
    <property type="match status" value="1"/>
</dbReference>
<evidence type="ECO:0000256" key="2">
    <source>
        <dbReference type="ARBA" id="ARBA00022801"/>
    </source>
</evidence>
<accession>A0ABM0MX23</accession>
<name>A0ABM0MX23_SACKO</name>
<dbReference type="InterPro" id="IPR012462">
    <property type="entry name" value="UFSP1/2_DUB_cat"/>
</dbReference>
<feature type="domain" description="UFSP1/2/DUB catalytic" evidence="3">
    <location>
        <begin position="21"/>
        <end position="209"/>
    </location>
</feature>
<keyword evidence="2" id="KW-0378">Hydrolase</keyword>
<sequence length="216" mass="24750">MTLHLVKNVHNGIQLPPDVHTVAMVTGDYLYYHYRCDGFDDRGWGCGYRTLQTLCSWVRIKQLKMGKESRKEPTNQEIQEALVTMQDKPAEFLGSKQWIGAFEVCLCLDYFYDVSSKIIHVTSGDDIESKIPELFNHFKNIGSPIMMGGDTDTSSKGVLGICQSLDKTYLLTLDPHFYGNPNISILQDELWVKWRPLESFMTESFYNLCLPQFVDS</sequence>
<organism evidence="4 5">
    <name type="scientific">Saccoglossus kowalevskii</name>
    <name type="common">Acorn worm</name>
    <dbReference type="NCBI Taxonomy" id="10224"/>
    <lineage>
        <taxon>Eukaryota</taxon>
        <taxon>Metazoa</taxon>
        <taxon>Hemichordata</taxon>
        <taxon>Enteropneusta</taxon>
        <taxon>Harrimaniidae</taxon>
        <taxon>Saccoglossus</taxon>
    </lineage>
</organism>
<evidence type="ECO:0000256" key="1">
    <source>
        <dbReference type="ARBA" id="ARBA00008552"/>
    </source>
</evidence>
<dbReference type="Gene3D" id="3.90.70.130">
    <property type="match status" value="1"/>
</dbReference>
<evidence type="ECO:0000313" key="4">
    <source>
        <dbReference type="Proteomes" id="UP000694865"/>
    </source>
</evidence>
<protein>
    <submittedName>
        <fullName evidence="5">Ufm1-specific protease 1-like</fullName>
    </submittedName>
</protein>
<evidence type="ECO:0000259" key="3">
    <source>
        <dbReference type="Pfam" id="PF07910"/>
    </source>
</evidence>
<reference evidence="5" key="1">
    <citation type="submission" date="2025-08" db="UniProtKB">
        <authorList>
            <consortium name="RefSeq"/>
        </authorList>
    </citation>
    <scope>IDENTIFICATION</scope>
    <source>
        <tissue evidence="5">Testes</tissue>
    </source>
</reference>
<dbReference type="PANTHER" id="PTHR48153">
    <property type="entry name" value="UFM1-SPECIFIC PROTEASE 2"/>
    <property type="match status" value="1"/>
</dbReference>
<evidence type="ECO:0000313" key="5">
    <source>
        <dbReference type="RefSeq" id="XP_006824564.1"/>
    </source>
</evidence>
<dbReference type="Proteomes" id="UP000694865">
    <property type="component" value="Unplaced"/>
</dbReference>
<comment type="similarity">
    <text evidence="1">Belongs to the peptidase C78 family.</text>
</comment>